<keyword evidence="1" id="KW-0489">Methyltransferase</keyword>
<sequence>MGLFIDKCIVCGELSAIYDKYASSYLSLPSSVRVKKCSCGMRWLYPIPDEEDYINIYSNQYYNHDMLGKGSYNKMIKYKYTWFNLRIDHLAKKYPNHRSILDIGAATGEFIKIAKDKGYAAEGIELSEYACKEALAKNNVFLYNGTIDNYLKCNPNRLFDIVHMGHVFEHFANPDETLNSISSLLNENGILVIEVPNQFNSLEDLIRLYLIKDKIQFTSMSLHHPYFYSKSGLLALVQRHGFQVDHITTNPNGRYLNNIGYNKIILRNLFRFAELALGMGPYIELYAIKHNDHLI</sequence>
<gene>
    <name evidence="1" type="ORF">KI809_01800</name>
</gene>
<comment type="caution">
    <text evidence="1">The sequence shown here is derived from an EMBL/GenBank/DDBJ whole genome shotgun (WGS) entry which is preliminary data.</text>
</comment>
<evidence type="ECO:0000313" key="2">
    <source>
        <dbReference type="Proteomes" id="UP000811899"/>
    </source>
</evidence>
<name>A0AAW4L0L3_9BACT</name>
<dbReference type="RefSeq" id="WP_214169797.1">
    <property type="nucleotide sequence ID" value="NZ_JAHCVJ010000001.1"/>
</dbReference>
<organism evidence="1 2">
    <name type="scientific">Geoanaerobacter pelophilus</name>
    <dbReference type="NCBI Taxonomy" id="60036"/>
    <lineage>
        <taxon>Bacteria</taxon>
        <taxon>Pseudomonadati</taxon>
        <taxon>Thermodesulfobacteriota</taxon>
        <taxon>Desulfuromonadia</taxon>
        <taxon>Geobacterales</taxon>
        <taxon>Geobacteraceae</taxon>
        <taxon>Geoanaerobacter</taxon>
    </lineage>
</organism>
<dbReference type="Pfam" id="PF13489">
    <property type="entry name" value="Methyltransf_23"/>
    <property type="match status" value="1"/>
</dbReference>
<dbReference type="GO" id="GO:0008168">
    <property type="term" value="F:methyltransferase activity"/>
    <property type="evidence" value="ECO:0007669"/>
    <property type="project" value="UniProtKB-KW"/>
</dbReference>
<dbReference type="PANTHER" id="PTHR43861">
    <property type="entry name" value="TRANS-ACONITATE 2-METHYLTRANSFERASE-RELATED"/>
    <property type="match status" value="1"/>
</dbReference>
<dbReference type="AlphaFoldDB" id="A0AAW4L0L3"/>
<dbReference type="CDD" id="cd02440">
    <property type="entry name" value="AdoMet_MTases"/>
    <property type="match status" value="1"/>
</dbReference>
<dbReference type="Proteomes" id="UP000811899">
    <property type="component" value="Unassembled WGS sequence"/>
</dbReference>
<dbReference type="InterPro" id="IPR029063">
    <property type="entry name" value="SAM-dependent_MTases_sf"/>
</dbReference>
<dbReference type="GO" id="GO:0032259">
    <property type="term" value="P:methylation"/>
    <property type="evidence" value="ECO:0007669"/>
    <property type="project" value="UniProtKB-KW"/>
</dbReference>
<dbReference type="EMBL" id="JAHCVJ010000001">
    <property type="protein sequence ID" value="MBT0663020.1"/>
    <property type="molecule type" value="Genomic_DNA"/>
</dbReference>
<dbReference type="Gene3D" id="3.40.50.150">
    <property type="entry name" value="Vaccinia Virus protein VP39"/>
    <property type="match status" value="1"/>
</dbReference>
<protein>
    <submittedName>
        <fullName evidence="1">Class I SAM-dependent methyltransferase</fullName>
    </submittedName>
</protein>
<evidence type="ECO:0000313" key="1">
    <source>
        <dbReference type="EMBL" id="MBT0663020.1"/>
    </source>
</evidence>
<dbReference type="PANTHER" id="PTHR43861:SF6">
    <property type="entry name" value="METHYLTRANSFERASE TYPE 11"/>
    <property type="match status" value="1"/>
</dbReference>
<dbReference type="SUPFAM" id="SSF53335">
    <property type="entry name" value="S-adenosyl-L-methionine-dependent methyltransferases"/>
    <property type="match status" value="1"/>
</dbReference>
<keyword evidence="2" id="KW-1185">Reference proteome</keyword>
<proteinExistence type="predicted"/>
<reference evidence="1 2" key="1">
    <citation type="submission" date="2021-05" db="EMBL/GenBank/DDBJ databases">
        <title>The draft genome of Geobacter pelophilus DSM 12255.</title>
        <authorList>
            <person name="Xu Z."/>
            <person name="Masuda Y."/>
            <person name="Itoh H."/>
            <person name="Senoo K."/>
        </authorList>
    </citation>
    <scope>NUCLEOTIDE SEQUENCE [LARGE SCALE GENOMIC DNA]</scope>
    <source>
        <strain evidence="1 2">DSM 12255</strain>
    </source>
</reference>
<keyword evidence="1" id="KW-0808">Transferase</keyword>
<accession>A0AAW4L0L3</accession>